<evidence type="ECO:0000256" key="7">
    <source>
        <dbReference type="ARBA" id="ARBA00022840"/>
    </source>
</evidence>
<dbReference type="NCBIfam" id="TIGR01727">
    <property type="entry name" value="oligo_HPY"/>
    <property type="match status" value="1"/>
</dbReference>
<evidence type="ECO:0000313" key="17">
    <source>
        <dbReference type="EMBL" id="SCU76709.1"/>
    </source>
</evidence>
<dbReference type="FunFam" id="3.40.50.300:FF:000016">
    <property type="entry name" value="Oligopeptide ABC transporter ATP-binding component"/>
    <property type="match status" value="1"/>
</dbReference>
<dbReference type="GO" id="GO:0015833">
    <property type="term" value="P:peptide transport"/>
    <property type="evidence" value="ECO:0007669"/>
    <property type="project" value="InterPro"/>
</dbReference>
<evidence type="ECO:0000256" key="9">
    <source>
        <dbReference type="ARBA" id="ARBA00023065"/>
    </source>
</evidence>
<feature type="domain" description="ABC transporter" evidence="16">
    <location>
        <begin position="28"/>
        <end position="281"/>
    </location>
</feature>
<evidence type="ECO:0000256" key="5">
    <source>
        <dbReference type="ARBA" id="ARBA00022519"/>
    </source>
</evidence>
<comment type="catalytic activity">
    <reaction evidence="14">
        <text>Ni(2+)(out) + ATP + H2O = Ni(2+)(in) + ADP + phosphate + H(+)</text>
        <dbReference type="Rhea" id="RHEA:15557"/>
        <dbReference type="ChEBI" id="CHEBI:15377"/>
        <dbReference type="ChEBI" id="CHEBI:15378"/>
        <dbReference type="ChEBI" id="CHEBI:30616"/>
        <dbReference type="ChEBI" id="CHEBI:43474"/>
        <dbReference type="ChEBI" id="CHEBI:49786"/>
        <dbReference type="ChEBI" id="CHEBI:456216"/>
        <dbReference type="EC" id="7.2.2.11"/>
    </reaction>
    <physiologicalReaction direction="left-to-right" evidence="14">
        <dbReference type="Rhea" id="RHEA:15558"/>
    </physiologicalReaction>
</comment>
<protein>
    <recommendedName>
        <fullName evidence="13">Nickel import system ATP-binding protein NikD</fullName>
        <ecNumber evidence="12">7.2.2.11</ecNumber>
    </recommendedName>
</protein>
<dbReference type="InterPro" id="IPR003439">
    <property type="entry name" value="ABC_transporter-like_ATP-bd"/>
</dbReference>
<dbReference type="Gene3D" id="3.40.50.300">
    <property type="entry name" value="P-loop containing nucleotide triphosphate hydrolases"/>
    <property type="match status" value="1"/>
</dbReference>
<keyword evidence="9" id="KW-0406">Ion transport</keyword>
<evidence type="ECO:0000256" key="4">
    <source>
        <dbReference type="ARBA" id="ARBA00022475"/>
    </source>
</evidence>
<evidence type="ECO:0000256" key="8">
    <source>
        <dbReference type="ARBA" id="ARBA00022967"/>
    </source>
</evidence>
<dbReference type="GO" id="GO:0015413">
    <property type="term" value="F:ABC-type nickel transporter activity"/>
    <property type="evidence" value="ECO:0007669"/>
    <property type="project" value="UniProtKB-EC"/>
</dbReference>
<gene>
    <name evidence="17" type="primary">dppD</name>
    <name evidence="17" type="ORF">CNECB9_3380002</name>
</gene>
<feature type="compositionally biased region" description="Polar residues" evidence="15">
    <location>
        <begin position="10"/>
        <end position="22"/>
    </location>
</feature>
<feature type="region of interest" description="Disordered" evidence="15">
    <location>
        <begin position="1"/>
        <end position="27"/>
    </location>
</feature>
<dbReference type="Pfam" id="PF08352">
    <property type="entry name" value="oligo_HPY"/>
    <property type="match status" value="1"/>
</dbReference>
<dbReference type="GO" id="GO:0005524">
    <property type="term" value="F:ATP binding"/>
    <property type="evidence" value="ECO:0007669"/>
    <property type="project" value="UniProtKB-KW"/>
</dbReference>
<keyword evidence="3" id="KW-0813">Transport</keyword>
<dbReference type="Pfam" id="PF00005">
    <property type="entry name" value="ABC_tran"/>
    <property type="match status" value="1"/>
</dbReference>
<dbReference type="AlphaFoldDB" id="A0A1K0JC53"/>
<evidence type="ECO:0000256" key="11">
    <source>
        <dbReference type="ARBA" id="ARBA00038669"/>
    </source>
</evidence>
<keyword evidence="6" id="KW-0547">Nucleotide-binding</keyword>
<dbReference type="SMART" id="SM00382">
    <property type="entry name" value="AAA"/>
    <property type="match status" value="1"/>
</dbReference>
<dbReference type="GO" id="GO:0016887">
    <property type="term" value="F:ATP hydrolysis activity"/>
    <property type="evidence" value="ECO:0007669"/>
    <property type="project" value="InterPro"/>
</dbReference>
<evidence type="ECO:0000256" key="12">
    <source>
        <dbReference type="ARBA" id="ARBA00039098"/>
    </source>
</evidence>
<evidence type="ECO:0000256" key="14">
    <source>
        <dbReference type="ARBA" id="ARBA00048610"/>
    </source>
</evidence>
<evidence type="ECO:0000256" key="10">
    <source>
        <dbReference type="ARBA" id="ARBA00023136"/>
    </source>
</evidence>
<keyword evidence="7 17" id="KW-0067">ATP-binding</keyword>
<organism evidence="17">
    <name type="scientific">Cupriavidus necator</name>
    <name type="common">Alcaligenes eutrophus</name>
    <name type="synonym">Ralstonia eutropha</name>
    <dbReference type="NCBI Taxonomy" id="106590"/>
    <lineage>
        <taxon>Bacteria</taxon>
        <taxon>Pseudomonadati</taxon>
        <taxon>Pseudomonadota</taxon>
        <taxon>Betaproteobacteria</taxon>
        <taxon>Burkholderiales</taxon>
        <taxon>Burkholderiaceae</taxon>
        <taxon>Cupriavidus</taxon>
    </lineage>
</organism>
<dbReference type="GO" id="GO:0005886">
    <property type="term" value="C:plasma membrane"/>
    <property type="evidence" value="ECO:0007669"/>
    <property type="project" value="UniProtKB-SubCell"/>
</dbReference>
<dbReference type="InterPro" id="IPR050388">
    <property type="entry name" value="ABC_Ni/Peptide_Import"/>
</dbReference>
<dbReference type="InterPro" id="IPR013563">
    <property type="entry name" value="Oligopep_ABC_C"/>
</dbReference>
<evidence type="ECO:0000256" key="13">
    <source>
        <dbReference type="ARBA" id="ARBA00044143"/>
    </source>
</evidence>
<name>A0A1K0JC53_CUPNE</name>
<keyword evidence="8" id="KW-1278">Translocase</keyword>
<dbReference type="PANTHER" id="PTHR43297:SF13">
    <property type="entry name" value="NICKEL ABC TRANSPORTER, ATP-BINDING PROTEIN"/>
    <property type="match status" value="1"/>
</dbReference>
<evidence type="ECO:0000256" key="2">
    <source>
        <dbReference type="ARBA" id="ARBA00005417"/>
    </source>
</evidence>
<evidence type="ECO:0000256" key="1">
    <source>
        <dbReference type="ARBA" id="ARBA00004417"/>
    </source>
</evidence>
<evidence type="ECO:0000256" key="3">
    <source>
        <dbReference type="ARBA" id="ARBA00022448"/>
    </source>
</evidence>
<accession>A0A1K0JC53</accession>
<keyword evidence="4" id="KW-1003">Cell membrane</keyword>
<keyword evidence="10" id="KW-0472">Membrane</keyword>
<dbReference type="RefSeq" id="WP_340526392.1">
    <property type="nucleotide sequence ID" value="NZ_FMSH01000266.1"/>
</dbReference>
<evidence type="ECO:0000256" key="6">
    <source>
        <dbReference type="ARBA" id="ARBA00022741"/>
    </source>
</evidence>
<comment type="subcellular location">
    <subcellularLocation>
        <location evidence="1">Cell inner membrane</location>
        <topology evidence="1">Peripheral membrane protein</topology>
    </subcellularLocation>
</comment>
<sequence length="348" mass="37776">MTGPDPHATQRPSPTPAAQNSPRGAPMLSVQGLTTHLELRRGTVRAVDGVDLHVHEGETLGVVGESGSGKSMTILSILRLLPRQGGVHLGGKVLLDGVDLLQLPEKTMSTQYRGRKIAMISQDPLTSLNPVFTVGDQVGAPLRYHGRADSRESRRRQVVQVLDSVRIPSPETRLDDYPHQFSGGMRQRVVTGMAIASAPRLLVADEPTSALDVTIQVQIMALFRKIQAQTGVGIILITHDLGVAASICHRVAVMYAGRIVETGDVRTLYQRPAHPYTQALLQAIPHFGEKRERLYAIQGSPPSLIDPPHGCRFAARCPHRKPLCDDAYPPEIELESGHKVSCWLASAG</sequence>
<dbReference type="EMBL" id="FMSH01000266">
    <property type="protein sequence ID" value="SCU76709.1"/>
    <property type="molecule type" value="Genomic_DNA"/>
</dbReference>
<dbReference type="InterPro" id="IPR003593">
    <property type="entry name" value="AAA+_ATPase"/>
</dbReference>
<proteinExistence type="inferred from homology"/>
<dbReference type="CDD" id="cd03257">
    <property type="entry name" value="ABC_NikE_OppD_transporters"/>
    <property type="match status" value="1"/>
</dbReference>
<comment type="subunit">
    <text evidence="11">The complex is composed of two ATP-binding proteins (NikD and NikE), two transmembrane proteins (NikB and NikC) and a solute-binding protein (NikA).</text>
</comment>
<evidence type="ECO:0000256" key="15">
    <source>
        <dbReference type="SAM" id="MobiDB-lite"/>
    </source>
</evidence>
<keyword evidence="5" id="KW-0997">Cell inner membrane</keyword>
<dbReference type="EC" id="7.2.2.11" evidence="12"/>
<dbReference type="PANTHER" id="PTHR43297">
    <property type="entry name" value="OLIGOPEPTIDE TRANSPORT ATP-BINDING PROTEIN APPD"/>
    <property type="match status" value="1"/>
</dbReference>
<dbReference type="InterPro" id="IPR027417">
    <property type="entry name" value="P-loop_NTPase"/>
</dbReference>
<dbReference type="SUPFAM" id="SSF52540">
    <property type="entry name" value="P-loop containing nucleoside triphosphate hydrolases"/>
    <property type="match status" value="1"/>
</dbReference>
<reference evidence="17" key="1">
    <citation type="submission" date="2016-09" db="EMBL/GenBank/DDBJ databases">
        <authorList>
            <person name="Capua I."/>
            <person name="De Benedictis P."/>
            <person name="Joannis T."/>
            <person name="Lombin L.H."/>
            <person name="Cattoli G."/>
        </authorList>
    </citation>
    <scope>NUCLEOTIDE SEQUENCE</scope>
    <source>
        <strain evidence="17">B9</strain>
    </source>
</reference>
<evidence type="ECO:0000259" key="16">
    <source>
        <dbReference type="PROSITE" id="PS50893"/>
    </source>
</evidence>
<comment type="similarity">
    <text evidence="2">Belongs to the ABC transporter superfamily.</text>
</comment>
<dbReference type="PROSITE" id="PS50893">
    <property type="entry name" value="ABC_TRANSPORTER_2"/>
    <property type="match status" value="1"/>
</dbReference>